<keyword evidence="1" id="KW-0805">Transcription regulation</keyword>
<feature type="domain" description="HTH tetR-type" evidence="5">
    <location>
        <begin position="17"/>
        <end position="77"/>
    </location>
</feature>
<reference evidence="7" key="1">
    <citation type="journal article" date="2019" name="Int. J. Syst. Evol. Microbiol.">
        <title>The Global Catalogue of Microorganisms (GCM) 10K type strain sequencing project: providing services to taxonomists for standard genome sequencing and annotation.</title>
        <authorList>
            <consortium name="The Broad Institute Genomics Platform"/>
            <consortium name="The Broad Institute Genome Sequencing Center for Infectious Disease"/>
            <person name="Wu L."/>
            <person name="Ma J."/>
        </authorList>
    </citation>
    <scope>NUCLEOTIDE SEQUENCE [LARGE SCALE GENOMIC DNA]</scope>
    <source>
        <strain evidence="7">CGMCC 4.7330</strain>
    </source>
</reference>
<dbReference type="InterPro" id="IPR009057">
    <property type="entry name" value="Homeodomain-like_sf"/>
</dbReference>
<gene>
    <name evidence="6" type="ORF">ACFO0B_07325</name>
</gene>
<accession>A0ABV8DPC1</accession>
<comment type="caution">
    <text evidence="6">The sequence shown here is derived from an EMBL/GenBank/DDBJ whole genome shotgun (WGS) entry which is preliminary data.</text>
</comment>
<evidence type="ECO:0000259" key="5">
    <source>
        <dbReference type="PROSITE" id="PS50977"/>
    </source>
</evidence>
<dbReference type="Proteomes" id="UP001595696">
    <property type="component" value="Unassembled WGS sequence"/>
</dbReference>
<dbReference type="Gene3D" id="1.10.357.10">
    <property type="entry name" value="Tetracycline Repressor, domain 2"/>
    <property type="match status" value="1"/>
</dbReference>
<keyword evidence="3" id="KW-0804">Transcription</keyword>
<evidence type="ECO:0000313" key="6">
    <source>
        <dbReference type="EMBL" id="MFC3961796.1"/>
    </source>
</evidence>
<dbReference type="Pfam" id="PF00440">
    <property type="entry name" value="TetR_N"/>
    <property type="match status" value="1"/>
</dbReference>
<dbReference type="PANTHER" id="PTHR30055:SF234">
    <property type="entry name" value="HTH-TYPE TRANSCRIPTIONAL REGULATOR BETI"/>
    <property type="match status" value="1"/>
</dbReference>
<dbReference type="SUPFAM" id="SSF48498">
    <property type="entry name" value="Tetracyclin repressor-like, C-terminal domain"/>
    <property type="match status" value="1"/>
</dbReference>
<evidence type="ECO:0000256" key="3">
    <source>
        <dbReference type="ARBA" id="ARBA00023163"/>
    </source>
</evidence>
<keyword evidence="7" id="KW-1185">Reference proteome</keyword>
<dbReference type="InterPro" id="IPR001647">
    <property type="entry name" value="HTH_TetR"/>
</dbReference>
<dbReference type="InterPro" id="IPR036271">
    <property type="entry name" value="Tet_transcr_reg_TetR-rel_C_sf"/>
</dbReference>
<dbReference type="InterPro" id="IPR050109">
    <property type="entry name" value="HTH-type_TetR-like_transc_reg"/>
</dbReference>
<evidence type="ECO:0000256" key="2">
    <source>
        <dbReference type="ARBA" id="ARBA00023125"/>
    </source>
</evidence>
<proteinExistence type="predicted"/>
<protein>
    <submittedName>
        <fullName evidence="6">TetR/AcrR family transcriptional regulator</fullName>
    </submittedName>
</protein>
<keyword evidence="2 4" id="KW-0238">DNA-binding</keyword>
<sequence>MPAHTEPRRTLREEQKLRTRERILQAASALFVERGYGAVRVDDIAAAVGCSRATFYLHFTGKMEVLRELGERTALPNALAFCEDLDRVLETGSRTEFEDWMRRAITWFEQHRDLLSAWDEATALEPEFRDLMRAGFAALPESMTAYLARWPAERRDEARLRVEMLVAQLERFFTRWALLGTIDVTADRAAAVLADIWFPALQTP</sequence>
<evidence type="ECO:0000256" key="1">
    <source>
        <dbReference type="ARBA" id="ARBA00023015"/>
    </source>
</evidence>
<dbReference type="PRINTS" id="PR00455">
    <property type="entry name" value="HTHTETR"/>
</dbReference>
<dbReference type="PANTHER" id="PTHR30055">
    <property type="entry name" value="HTH-TYPE TRANSCRIPTIONAL REGULATOR RUTR"/>
    <property type="match status" value="1"/>
</dbReference>
<organism evidence="6 7">
    <name type="scientific">Nocardia jiangsuensis</name>
    <dbReference type="NCBI Taxonomy" id="1691563"/>
    <lineage>
        <taxon>Bacteria</taxon>
        <taxon>Bacillati</taxon>
        <taxon>Actinomycetota</taxon>
        <taxon>Actinomycetes</taxon>
        <taxon>Mycobacteriales</taxon>
        <taxon>Nocardiaceae</taxon>
        <taxon>Nocardia</taxon>
    </lineage>
</organism>
<name>A0ABV8DPC1_9NOCA</name>
<evidence type="ECO:0000256" key="4">
    <source>
        <dbReference type="PROSITE-ProRule" id="PRU00335"/>
    </source>
</evidence>
<feature type="DNA-binding region" description="H-T-H motif" evidence="4">
    <location>
        <begin position="40"/>
        <end position="59"/>
    </location>
</feature>
<dbReference type="RefSeq" id="WP_378611549.1">
    <property type="nucleotide sequence ID" value="NZ_JBHSAX010000006.1"/>
</dbReference>
<dbReference type="SUPFAM" id="SSF46689">
    <property type="entry name" value="Homeodomain-like"/>
    <property type="match status" value="1"/>
</dbReference>
<dbReference type="PROSITE" id="PS50977">
    <property type="entry name" value="HTH_TETR_2"/>
    <property type="match status" value="1"/>
</dbReference>
<dbReference type="EMBL" id="JBHSAX010000006">
    <property type="protein sequence ID" value="MFC3961796.1"/>
    <property type="molecule type" value="Genomic_DNA"/>
</dbReference>
<evidence type="ECO:0000313" key="7">
    <source>
        <dbReference type="Proteomes" id="UP001595696"/>
    </source>
</evidence>
<dbReference type="Gene3D" id="1.10.10.60">
    <property type="entry name" value="Homeodomain-like"/>
    <property type="match status" value="1"/>
</dbReference>